<sequence>MAKMRVVRLQEPRCCSAEECGGLIKEGSWVVLYGKDCFHIECWEIKTREEVIIPTHQLYLLEEEEEALKTQKCWCCKCGTRNHPKQLVCTGCGQPRFRGKCR</sequence>
<protein>
    <submittedName>
        <fullName evidence="1">Uncharacterized protein</fullName>
    </submittedName>
</protein>
<name>A0A2M8EJ53_UNCKA</name>
<organism evidence="1 2">
    <name type="scientific">candidate division WWE3 bacterium CG_4_9_14_0_2_um_filter_48_10</name>
    <dbReference type="NCBI Taxonomy" id="1975078"/>
    <lineage>
        <taxon>Bacteria</taxon>
        <taxon>Katanobacteria</taxon>
    </lineage>
</organism>
<proteinExistence type="predicted"/>
<dbReference type="Proteomes" id="UP000228781">
    <property type="component" value="Unassembled WGS sequence"/>
</dbReference>
<dbReference type="EMBL" id="PFSK01000019">
    <property type="protein sequence ID" value="PJC22773.1"/>
    <property type="molecule type" value="Genomic_DNA"/>
</dbReference>
<evidence type="ECO:0000313" key="2">
    <source>
        <dbReference type="Proteomes" id="UP000228781"/>
    </source>
</evidence>
<evidence type="ECO:0000313" key="1">
    <source>
        <dbReference type="EMBL" id="PJC22773.1"/>
    </source>
</evidence>
<reference evidence="2" key="1">
    <citation type="submission" date="2017-09" db="EMBL/GenBank/DDBJ databases">
        <title>Depth-based differentiation of microbial function through sediment-hosted aquifers and enrichment of novel symbionts in the deep terrestrial subsurface.</title>
        <authorList>
            <person name="Probst A.J."/>
            <person name="Ladd B."/>
            <person name="Jarett J.K."/>
            <person name="Geller-Mcgrath D.E."/>
            <person name="Sieber C.M.K."/>
            <person name="Emerson J.B."/>
            <person name="Anantharaman K."/>
            <person name="Thomas B.C."/>
            <person name="Malmstrom R."/>
            <person name="Stieglmeier M."/>
            <person name="Klingl A."/>
            <person name="Woyke T."/>
            <person name="Ryan C.M."/>
            <person name="Banfield J.F."/>
        </authorList>
    </citation>
    <scope>NUCLEOTIDE SEQUENCE [LARGE SCALE GENOMIC DNA]</scope>
</reference>
<dbReference type="AlphaFoldDB" id="A0A2M8EJ53"/>
<accession>A0A2M8EJ53</accession>
<gene>
    <name evidence="1" type="ORF">CO059_01620</name>
</gene>
<comment type="caution">
    <text evidence="1">The sequence shown here is derived from an EMBL/GenBank/DDBJ whole genome shotgun (WGS) entry which is preliminary data.</text>
</comment>